<feature type="domain" description="Bifunctional inhibitor/plant lipid transfer protein/seed storage helical" evidence="5">
    <location>
        <begin position="48"/>
        <end position="106"/>
    </location>
</feature>
<dbReference type="Pfam" id="PF00234">
    <property type="entry name" value="Tryp_alpha_amyl"/>
    <property type="match status" value="1"/>
</dbReference>
<dbReference type="PANTHER" id="PTHR35501">
    <property type="entry name" value="PROTEIN YY1"/>
    <property type="match status" value="1"/>
</dbReference>
<feature type="signal peptide" evidence="4">
    <location>
        <begin position="1"/>
        <end position="44"/>
    </location>
</feature>
<dbReference type="Proteomes" id="UP000663760">
    <property type="component" value="Chromosome 7"/>
</dbReference>
<comment type="similarity">
    <text evidence="3">Belongs to the A9/FIL1 family.</text>
</comment>
<keyword evidence="2" id="KW-0964">Secreted</keyword>
<evidence type="ECO:0000259" key="5">
    <source>
        <dbReference type="SMART" id="SM00499"/>
    </source>
</evidence>
<accession>A0A7I8KPS0</accession>
<keyword evidence="7" id="KW-1185">Reference proteome</keyword>
<dbReference type="Gene3D" id="1.10.110.10">
    <property type="entry name" value="Plant lipid-transfer and hydrophobic proteins"/>
    <property type="match status" value="1"/>
</dbReference>
<evidence type="ECO:0000313" key="6">
    <source>
        <dbReference type="EMBL" id="CAA7399819.1"/>
    </source>
</evidence>
<keyword evidence="4" id="KW-0732">Signal</keyword>
<sequence>MAAVQRSSPVPRRAAAAAAAAPPPLLLMAVALLCLAAQTKTAMGAGNCTDDITSLAACAPFVLPGASAPNSQCCSALGSVERSCLCSTLNILTSLPSSCSLSPVRCST</sequence>
<dbReference type="GO" id="GO:0005576">
    <property type="term" value="C:extracellular region"/>
    <property type="evidence" value="ECO:0007669"/>
    <property type="project" value="UniProtKB-SubCell"/>
</dbReference>
<protein>
    <recommendedName>
        <fullName evidence="5">Bifunctional inhibitor/plant lipid transfer protein/seed storage helical domain-containing protein</fullName>
    </recommendedName>
</protein>
<dbReference type="EMBL" id="LR746270">
    <property type="protein sequence ID" value="CAA7399819.1"/>
    <property type="molecule type" value="Genomic_DNA"/>
</dbReference>
<reference evidence="6" key="1">
    <citation type="submission" date="2020-02" db="EMBL/GenBank/DDBJ databases">
        <authorList>
            <person name="Scholz U."/>
            <person name="Mascher M."/>
            <person name="Fiebig A."/>
        </authorList>
    </citation>
    <scope>NUCLEOTIDE SEQUENCE</scope>
</reference>
<dbReference type="AlphaFoldDB" id="A0A7I8KPS0"/>
<name>A0A7I8KPS0_SPIIN</name>
<evidence type="ECO:0000256" key="3">
    <source>
        <dbReference type="ARBA" id="ARBA00038300"/>
    </source>
</evidence>
<evidence type="ECO:0000256" key="1">
    <source>
        <dbReference type="ARBA" id="ARBA00004613"/>
    </source>
</evidence>
<organism evidence="6 7">
    <name type="scientific">Spirodela intermedia</name>
    <name type="common">Intermediate duckweed</name>
    <dbReference type="NCBI Taxonomy" id="51605"/>
    <lineage>
        <taxon>Eukaryota</taxon>
        <taxon>Viridiplantae</taxon>
        <taxon>Streptophyta</taxon>
        <taxon>Embryophyta</taxon>
        <taxon>Tracheophyta</taxon>
        <taxon>Spermatophyta</taxon>
        <taxon>Magnoliopsida</taxon>
        <taxon>Liliopsida</taxon>
        <taxon>Araceae</taxon>
        <taxon>Lemnoideae</taxon>
        <taxon>Spirodela</taxon>
    </lineage>
</organism>
<dbReference type="PANTHER" id="PTHR35501:SF3">
    <property type="entry name" value="PROTEIN YY1"/>
    <property type="match status" value="1"/>
</dbReference>
<evidence type="ECO:0000256" key="4">
    <source>
        <dbReference type="SAM" id="SignalP"/>
    </source>
</evidence>
<evidence type="ECO:0000313" key="7">
    <source>
        <dbReference type="Proteomes" id="UP000663760"/>
    </source>
</evidence>
<dbReference type="SMART" id="SM00499">
    <property type="entry name" value="AAI"/>
    <property type="match status" value="1"/>
</dbReference>
<gene>
    <name evidence="6" type="ORF">SI8410_07010489</name>
</gene>
<dbReference type="SUPFAM" id="SSF47699">
    <property type="entry name" value="Bifunctional inhibitor/lipid-transfer protein/seed storage 2S albumin"/>
    <property type="match status" value="1"/>
</dbReference>
<comment type="subcellular location">
    <subcellularLocation>
        <location evidence="1">Secreted</location>
    </subcellularLocation>
</comment>
<dbReference type="OrthoDB" id="1873458at2759"/>
<proteinExistence type="inferred from homology"/>
<dbReference type="InterPro" id="IPR036312">
    <property type="entry name" value="Bifun_inhib/LTP/seed_sf"/>
</dbReference>
<evidence type="ECO:0000256" key="2">
    <source>
        <dbReference type="ARBA" id="ARBA00022525"/>
    </source>
</evidence>
<dbReference type="InterPro" id="IPR016140">
    <property type="entry name" value="Bifunc_inhib/LTP/seed_store"/>
</dbReference>
<feature type="chain" id="PRO_5029441329" description="Bifunctional inhibitor/plant lipid transfer protein/seed storage helical domain-containing protein" evidence="4">
    <location>
        <begin position="45"/>
        <end position="108"/>
    </location>
</feature>